<dbReference type="FunFam" id="2.40.50.120:FF:000013">
    <property type="entry name" value="Complement C3"/>
    <property type="match status" value="1"/>
</dbReference>
<evidence type="ECO:0000313" key="6">
    <source>
        <dbReference type="Proteomes" id="UP000694569"/>
    </source>
</evidence>
<dbReference type="AlphaFoldDB" id="A0A8C5QM04"/>
<keyword evidence="6" id="KW-1185">Reference proteome</keyword>
<dbReference type="Pfam" id="PF01759">
    <property type="entry name" value="NTR"/>
    <property type="match status" value="1"/>
</dbReference>
<dbReference type="Ensembl" id="ENSLLET00000041830.1">
    <property type="protein sequence ID" value="ENSLLEP00000040202.1"/>
    <property type="gene ID" value="ENSLLEG00000025459.1"/>
</dbReference>
<dbReference type="GO" id="GO:0005576">
    <property type="term" value="C:extracellular region"/>
    <property type="evidence" value="ECO:0007669"/>
    <property type="project" value="UniProtKB-SubCell"/>
</dbReference>
<evidence type="ECO:0000259" key="4">
    <source>
        <dbReference type="PROSITE" id="PS50189"/>
    </source>
</evidence>
<reference evidence="5" key="2">
    <citation type="submission" date="2025-09" db="UniProtKB">
        <authorList>
            <consortium name="Ensembl"/>
        </authorList>
    </citation>
    <scope>IDENTIFICATION</scope>
</reference>
<evidence type="ECO:0000313" key="5">
    <source>
        <dbReference type="Ensembl" id="ENSLLEP00000040202.1"/>
    </source>
</evidence>
<dbReference type="InterPro" id="IPR018933">
    <property type="entry name" value="Netrin_module_non-TIMP"/>
</dbReference>
<reference evidence="5" key="1">
    <citation type="submission" date="2025-08" db="UniProtKB">
        <authorList>
            <consortium name="Ensembl"/>
        </authorList>
    </citation>
    <scope>IDENTIFICATION</scope>
</reference>
<comment type="subcellular location">
    <subcellularLocation>
        <location evidence="1">Secreted</location>
    </subcellularLocation>
</comment>
<dbReference type="Proteomes" id="UP000694569">
    <property type="component" value="Unplaced"/>
</dbReference>
<protein>
    <recommendedName>
        <fullName evidence="4">NTR domain-containing protein</fullName>
    </recommendedName>
</protein>
<evidence type="ECO:0000256" key="2">
    <source>
        <dbReference type="ARBA" id="ARBA00022525"/>
    </source>
</evidence>
<evidence type="ECO:0000256" key="1">
    <source>
        <dbReference type="ARBA" id="ARBA00004613"/>
    </source>
</evidence>
<dbReference type="InterPro" id="IPR001134">
    <property type="entry name" value="Netrin_domain"/>
</dbReference>
<feature type="domain" description="NTR" evidence="4">
    <location>
        <begin position="1"/>
        <end position="129"/>
    </location>
</feature>
<dbReference type="Gene3D" id="2.40.50.120">
    <property type="match status" value="1"/>
</dbReference>
<keyword evidence="3" id="KW-1015">Disulfide bond</keyword>
<organism evidence="5 6">
    <name type="scientific">Leptobrachium leishanense</name>
    <name type="common">Leishan spiny toad</name>
    <dbReference type="NCBI Taxonomy" id="445787"/>
    <lineage>
        <taxon>Eukaryota</taxon>
        <taxon>Metazoa</taxon>
        <taxon>Chordata</taxon>
        <taxon>Craniata</taxon>
        <taxon>Vertebrata</taxon>
        <taxon>Euteleostomi</taxon>
        <taxon>Amphibia</taxon>
        <taxon>Batrachia</taxon>
        <taxon>Anura</taxon>
        <taxon>Pelobatoidea</taxon>
        <taxon>Megophryidae</taxon>
        <taxon>Leptobrachium</taxon>
    </lineage>
</organism>
<proteinExistence type="predicted"/>
<keyword evidence="2" id="KW-0964">Secreted</keyword>
<dbReference type="GeneTree" id="ENSGT00940000154063"/>
<accession>A0A8C5QM04</accession>
<evidence type="ECO:0000256" key="3">
    <source>
        <dbReference type="ARBA" id="ARBA00023157"/>
    </source>
</evidence>
<name>A0A8C5QM04_9ANUR</name>
<dbReference type="InterPro" id="IPR008993">
    <property type="entry name" value="TIMP-like_OB-fold"/>
</dbReference>
<dbReference type="SUPFAM" id="SSF50242">
    <property type="entry name" value="TIMP-like"/>
    <property type="match status" value="1"/>
</dbReference>
<sequence>MDLACGPGVDYVYKANLVKVEHNDNYDNYIMKIVQIIKQGTDADPLQQERNFISHRNCRDKLEMLRGRDYLIWGVTGDLWLQPSGYSYIIGKETWIEWWPNDRECQNPENEQLCNDYFVVSENLAVVGCPN</sequence>
<dbReference type="PROSITE" id="PS50189">
    <property type="entry name" value="NTR"/>
    <property type="match status" value="1"/>
</dbReference>
<dbReference type="SMART" id="SM00643">
    <property type="entry name" value="C345C"/>
    <property type="match status" value="1"/>
</dbReference>